<gene>
    <name evidence="2" type="ORF">HMPREF0493_0898</name>
</gene>
<feature type="transmembrane region" description="Helical" evidence="1">
    <location>
        <begin position="200"/>
        <end position="217"/>
    </location>
</feature>
<reference evidence="2 3" key="1">
    <citation type="submission" date="2010-04" db="EMBL/GenBank/DDBJ databases">
        <authorList>
            <person name="Muzny D."/>
            <person name="Qin X."/>
            <person name="Deng J."/>
            <person name="Jiang H."/>
            <person name="Liu Y."/>
            <person name="Qu J."/>
            <person name="Song X.-Z."/>
            <person name="Zhang L."/>
            <person name="Thornton R."/>
            <person name="Coyle M."/>
            <person name="Francisco L."/>
            <person name="Jackson L."/>
            <person name="Javaid M."/>
            <person name="Korchina V."/>
            <person name="Kovar C."/>
            <person name="Mata R."/>
            <person name="Mathew T."/>
            <person name="Ngo R."/>
            <person name="Nguyen L."/>
            <person name="Nguyen N."/>
            <person name="Okwuonu G."/>
            <person name="Ongeri F."/>
            <person name="Pham C."/>
            <person name="Simmons D."/>
            <person name="Wilczek-Boney K."/>
            <person name="Hale W."/>
            <person name="Jakkamsetti A."/>
            <person name="Pham P."/>
            <person name="Ruth R."/>
            <person name="San Lucas F."/>
            <person name="Warren J."/>
            <person name="Zhang J."/>
            <person name="Zhao Z."/>
            <person name="Zhou C."/>
            <person name="Zhu D."/>
            <person name="Lee S."/>
            <person name="Bess C."/>
            <person name="Blankenburg K."/>
            <person name="Forbes L."/>
            <person name="Fu Q."/>
            <person name="Gubbala S."/>
            <person name="Hirani K."/>
            <person name="Jayaseelan J.C."/>
            <person name="Lara F."/>
            <person name="Munidasa M."/>
            <person name="Palculict T."/>
            <person name="Patil S."/>
            <person name="Pu L.-L."/>
            <person name="Saada N."/>
            <person name="Tang L."/>
            <person name="Weissenberger G."/>
            <person name="Zhu Y."/>
            <person name="Hemphill L."/>
            <person name="Shang Y."/>
            <person name="Youmans B."/>
            <person name="Ayvaz T."/>
            <person name="Ross M."/>
            <person name="Santibanez J."/>
            <person name="Aqrawi P."/>
            <person name="Gross S."/>
            <person name="Joshi V."/>
            <person name="Fowler G."/>
            <person name="Nazareth L."/>
            <person name="Reid J."/>
            <person name="Worley K."/>
            <person name="Petrosino J."/>
            <person name="Highlander S."/>
            <person name="Gibbs R."/>
        </authorList>
    </citation>
    <scope>NUCLEOTIDE SEQUENCE [LARGE SCALE GENOMIC DNA]</scope>
    <source>
        <strain evidence="2 3">DSM 11664</strain>
    </source>
</reference>
<dbReference type="STRING" id="83683.B1745_05990"/>
<accession>D4YTN7</accession>
<protein>
    <submittedName>
        <fullName evidence="2">Uncharacterized protein</fullName>
    </submittedName>
</protein>
<feature type="transmembrane region" description="Helical" evidence="1">
    <location>
        <begin position="166"/>
        <end position="188"/>
    </location>
</feature>
<dbReference type="eggNOG" id="ENOG50309JX">
    <property type="taxonomic scope" value="Bacteria"/>
</dbReference>
<keyword evidence="1" id="KW-0812">Transmembrane</keyword>
<feature type="non-terminal residue" evidence="2">
    <location>
        <position position="273"/>
    </location>
</feature>
<evidence type="ECO:0000313" key="2">
    <source>
        <dbReference type="EMBL" id="EFG55503.1"/>
    </source>
</evidence>
<dbReference type="AlphaFoldDB" id="D4YTN7"/>
<keyword evidence="1" id="KW-0472">Membrane</keyword>
<comment type="caution">
    <text evidence="2">The sequence shown here is derived from an EMBL/GenBank/DDBJ whole genome shotgun (WGS) entry which is preliminary data.</text>
</comment>
<feature type="transmembrane region" description="Helical" evidence="1">
    <location>
        <begin position="12"/>
        <end position="43"/>
    </location>
</feature>
<keyword evidence="1" id="KW-1133">Transmembrane helix</keyword>
<proteinExistence type="predicted"/>
<dbReference type="Proteomes" id="UP000004069">
    <property type="component" value="Unassembled WGS sequence"/>
</dbReference>
<feature type="transmembrane region" description="Helical" evidence="1">
    <location>
        <begin position="116"/>
        <end position="142"/>
    </location>
</feature>
<organism evidence="2 3">
    <name type="scientific">Lactobacillus amylolyticus DSM 11664</name>
    <dbReference type="NCBI Taxonomy" id="585524"/>
    <lineage>
        <taxon>Bacteria</taxon>
        <taxon>Bacillati</taxon>
        <taxon>Bacillota</taxon>
        <taxon>Bacilli</taxon>
        <taxon>Lactobacillales</taxon>
        <taxon>Lactobacillaceae</taxon>
        <taxon>Lactobacillus</taxon>
    </lineage>
</organism>
<dbReference type="PATRIC" id="fig|585524.9.peg.430"/>
<evidence type="ECO:0000256" key="1">
    <source>
        <dbReference type="SAM" id="Phobius"/>
    </source>
</evidence>
<dbReference type="EMBL" id="ADNY01000031">
    <property type="protein sequence ID" value="EFG55503.1"/>
    <property type="molecule type" value="Genomic_DNA"/>
</dbReference>
<feature type="transmembrane region" description="Helical" evidence="1">
    <location>
        <begin position="237"/>
        <end position="267"/>
    </location>
</feature>
<keyword evidence="3" id="KW-1185">Reference proteome</keyword>
<sequence>MIAWIRSNATIVFLLGFLLLIITSFSVSLGWICFFALMIWLYIVCDRSAKINQYTADKRLTEKINQIGSDTFNSIADRGEKLRSRNKKFEEHHTKVEGEVEKVINRKRLHFNYSQLSVILMAFMSLVVLFSSSGASVVSSVYDEKMSISEVLLSFGGRLLTSGNTALYSLIVYLVWLLLILFPIFIIYNIFKNTKKSQTIAFVLSLIETVFLVYLVFRLSSSSRASTGVLSQLTSQLLTYAVSIGASTYFLIISSLMTTVLSLYNLFHRNKQL</sequence>
<dbReference type="RefSeq" id="WP_006352050.1">
    <property type="nucleotide sequence ID" value="NZ_ADNY01000031.1"/>
</dbReference>
<evidence type="ECO:0000313" key="3">
    <source>
        <dbReference type="Proteomes" id="UP000004069"/>
    </source>
</evidence>
<name>D4YTN7_9LACO</name>